<evidence type="ECO:0000256" key="2">
    <source>
        <dbReference type="ARBA" id="ARBA00022617"/>
    </source>
</evidence>
<dbReference type="InterPro" id="IPR000701">
    <property type="entry name" value="SuccDH_FuR_B_TM-su"/>
</dbReference>
<keyword evidence="5 9" id="KW-1133">Transmembrane helix</keyword>
<dbReference type="InterPro" id="IPR034804">
    <property type="entry name" value="SQR/QFR_C/D"/>
</dbReference>
<feature type="binding site" description="axial binding residue" evidence="8">
    <location>
        <position position="156"/>
    </location>
    <ligand>
        <name>heme</name>
        <dbReference type="ChEBI" id="CHEBI:30413"/>
    </ligand>
    <ligandPart>
        <name>Fe</name>
        <dbReference type="ChEBI" id="CHEBI:18248"/>
    </ligandPart>
</feature>
<dbReference type="OrthoDB" id="9789209at2"/>
<dbReference type="RefSeq" id="WP_091473078.1">
    <property type="nucleotide sequence ID" value="NZ_FOIT01000001.1"/>
</dbReference>
<dbReference type="PIRSF" id="PIRSF000170">
    <property type="entry name" value="Succ_dh_cyt_b558"/>
    <property type="match status" value="1"/>
</dbReference>
<protein>
    <submittedName>
        <fullName evidence="10">Succinate dehydrogenase subunit C</fullName>
    </submittedName>
</protein>
<dbReference type="Pfam" id="PF01127">
    <property type="entry name" value="Sdh_cyt"/>
    <property type="match status" value="1"/>
</dbReference>
<dbReference type="Proteomes" id="UP000243605">
    <property type="component" value="Unassembled WGS sequence"/>
</dbReference>
<dbReference type="AlphaFoldDB" id="A0A662Z217"/>
<dbReference type="GO" id="GO:0046872">
    <property type="term" value="F:metal ion binding"/>
    <property type="evidence" value="ECO:0007669"/>
    <property type="project" value="UniProtKB-KW"/>
</dbReference>
<feature type="transmembrane region" description="Helical" evidence="9">
    <location>
        <begin position="98"/>
        <end position="116"/>
    </location>
</feature>
<proteinExistence type="predicted"/>
<evidence type="ECO:0000256" key="7">
    <source>
        <dbReference type="ARBA" id="ARBA00023136"/>
    </source>
</evidence>
<sequence length="203" mass="22993">MAKQDLSFVNRRVHSLLGVLPLGVFLIQHLIVNHQATVSVERFNWAAGIMGQLPFVIFLEIFIIYLPILFHGIYGVYIAFTSKSNVGNYSSFRNWMFVLQRFSGVIAFIFIAVHVFQTRVQVFFGAEVNFDMVADIVTNPFWFAFWFVGIIATVFHFANGLWSFAVTWGITQSAKSQQIMAYVSLAVFVVVSVIGIQALFAFI</sequence>
<evidence type="ECO:0000256" key="4">
    <source>
        <dbReference type="ARBA" id="ARBA00022723"/>
    </source>
</evidence>
<dbReference type="CDD" id="cd03497">
    <property type="entry name" value="SQR_TypeB_1_TM"/>
    <property type="match status" value="1"/>
</dbReference>
<dbReference type="SUPFAM" id="SSF81343">
    <property type="entry name" value="Fumarate reductase respiratory complex transmembrane subunits"/>
    <property type="match status" value="1"/>
</dbReference>
<evidence type="ECO:0000313" key="11">
    <source>
        <dbReference type="Proteomes" id="UP000243605"/>
    </source>
</evidence>
<evidence type="ECO:0000256" key="9">
    <source>
        <dbReference type="SAM" id="Phobius"/>
    </source>
</evidence>
<dbReference type="GO" id="GO:0016020">
    <property type="term" value="C:membrane"/>
    <property type="evidence" value="ECO:0007669"/>
    <property type="project" value="UniProtKB-SubCell"/>
</dbReference>
<dbReference type="NCBIfam" id="TIGR02046">
    <property type="entry name" value="sdhC_b558_fam"/>
    <property type="match status" value="1"/>
</dbReference>
<evidence type="ECO:0000256" key="5">
    <source>
        <dbReference type="ARBA" id="ARBA00022989"/>
    </source>
</evidence>
<dbReference type="InterPro" id="IPR016002">
    <property type="entry name" value="Succ_DH_cyt_b558_Firmicute"/>
</dbReference>
<dbReference type="EMBL" id="FOIT01000001">
    <property type="protein sequence ID" value="SEV82348.1"/>
    <property type="molecule type" value="Genomic_DNA"/>
</dbReference>
<reference evidence="10 11" key="1">
    <citation type="submission" date="2016-10" db="EMBL/GenBank/DDBJ databases">
        <authorList>
            <person name="Varghese N."/>
            <person name="Submissions S."/>
        </authorList>
    </citation>
    <scope>NUCLEOTIDE SEQUENCE [LARGE SCALE GENOMIC DNA]</scope>
    <source>
        <strain evidence="10 11">IBRC-M10081</strain>
    </source>
</reference>
<feature type="transmembrane region" description="Helical" evidence="9">
    <location>
        <begin position="136"/>
        <end position="158"/>
    </location>
</feature>
<accession>A0A662Z217</accession>
<feature type="transmembrane region" description="Helical" evidence="9">
    <location>
        <begin position="12"/>
        <end position="32"/>
    </location>
</feature>
<feature type="binding site" description="axial binding residue" evidence="8">
    <location>
        <position position="114"/>
    </location>
    <ligand>
        <name>heme</name>
        <dbReference type="ChEBI" id="CHEBI:30413"/>
    </ligand>
    <ligandPart>
        <name>Fe</name>
        <dbReference type="ChEBI" id="CHEBI:18248"/>
    </ligandPart>
</feature>
<feature type="transmembrane region" description="Helical" evidence="9">
    <location>
        <begin position="179"/>
        <end position="202"/>
    </location>
</feature>
<keyword evidence="3 9" id="KW-0812">Transmembrane</keyword>
<keyword evidence="2 8" id="KW-0349">Heme</keyword>
<evidence type="ECO:0000256" key="8">
    <source>
        <dbReference type="PIRSR" id="PIRSR000170-1"/>
    </source>
</evidence>
<evidence type="ECO:0000256" key="1">
    <source>
        <dbReference type="ARBA" id="ARBA00004370"/>
    </source>
</evidence>
<feature type="binding site" description="axial binding residue" evidence="8">
    <location>
        <position position="71"/>
    </location>
    <ligand>
        <name>heme</name>
        <dbReference type="ChEBI" id="CHEBI:30413"/>
    </ligand>
    <ligandPart>
        <name>Fe</name>
        <dbReference type="ChEBI" id="CHEBI:18248"/>
    </ligandPart>
</feature>
<gene>
    <name evidence="10" type="ORF">SAMN05192557_0238</name>
</gene>
<evidence type="ECO:0000256" key="6">
    <source>
        <dbReference type="ARBA" id="ARBA00023004"/>
    </source>
</evidence>
<evidence type="ECO:0000313" key="10">
    <source>
        <dbReference type="EMBL" id="SEV82348.1"/>
    </source>
</evidence>
<keyword evidence="4 8" id="KW-0479">Metal-binding</keyword>
<keyword evidence="7 9" id="KW-0472">Membrane</keyword>
<dbReference type="InterPro" id="IPR011138">
    <property type="entry name" value="Cytochrome_b-558"/>
</dbReference>
<organism evidence="10 11">
    <name type="scientific">Aliicoccus persicus</name>
    <dbReference type="NCBI Taxonomy" id="930138"/>
    <lineage>
        <taxon>Bacteria</taxon>
        <taxon>Bacillati</taxon>
        <taxon>Bacillota</taxon>
        <taxon>Bacilli</taxon>
        <taxon>Bacillales</taxon>
        <taxon>Staphylococcaceae</taxon>
        <taxon>Aliicoccus</taxon>
    </lineage>
</organism>
<keyword evidence="6 8" id="KW-0408">Iron</keyword>
<comment type="subcellular location">
    <subcellularLocation>
        <location evidence="1">Membrane</location>
    </subcellularLocation>
</comment>
<keyword evidence="11" id="KW-1185">Reference proteome</keyword>
<dbReference type="Gene3D" id="1.20.1300.10">
    <property type="entry name" value="Fumarate reductase/succinate dehydrogenase, transmembrane subunit"/>
    <property type="match status" value="1"/>
</dbReference>
<name>A0A662Z217_9STAP</name>
<feature type="binding site" description="axial binding residue" evidence="8">
    <location>
        <position position="29"/>
    </location>
    <ligand>
        <name>heme</name>
        <dbReference type="ChEBI" id="CHEBI:30413"/>
    </ligand>
    <ligandPart>
        <name>Fe</name>
        <dbReference type="ChEBI" id="CHEBI:18248"/>
    </ligandPart>
</feature>
<feature type="transmembrane region" description="Helical" evidence="9">
    <location>
        <begin position="52"/>
        <end position="77"/>
    </location>
</feature>
<evidence type="ECO:0000256" key="3">
    <source>
        <dbReference type="ARBA" id="ARBA00022692"/>
    </source>
</evidence>